<keyword evidence="6" id="KW-1185">Reference proteome</keyword>
<evidence type="ECO:0000313" key="6">
    <source>
        <dbReference type="Proteomes" id="UP000533017"/>
    </source>
</evidence>
<dbReference type="InterPro" id="IPR030395">
    <property type="entry name" value="GP_PDE_dom"/>
</dbReference>
<feature type="domain" description="GP-PDE" evidence="2">
    <location>
        <begin position="2"/>
        <end position="227"/>
    </location>
</feature>
<dbReference type="Pfam" id="PF03009">
    <property type="entry name" value="GDPD"/>
    <property type="match status" value="1"/>
</dbReference>
<reference evidence="4 5" key="1">
    <citation type="submission" date="2016-10" db="EMBL/GenBank/DDBJ databases">
        <authorList>
            <person name="de Groot N.N."/>
        </authorList>
    </citation>
    <scope>NUCLEOTIDE SEQUENCE [LARGE SCALE GENOMIC DNA]</scope>
    <source>
        <strain evidence="4 5">CPCC 202808</strain>
    </source>
</reference>
<feature type="region of interest" description="Disordered" evidence="1">
    <location>
        <begin position="230"/>
        <end position="259"/>
    </location>
</feature>
<dbReference type="STRING" id="504797.SAMN05421678_11058"/>
<evidence type="ECO:0000313" key="3">
    <source>
        <dbReference type="EMBL" id="NYH82787.1"/>
    </source>
</evidence>
<dbReference type="Gene3D" id="3.20.20.190">
    <property type="entry name" value="Phosphatidylinositol (PI) phosphodiesterase"/>
    <property type="match status" value="1"/>
</dbReference>
<dbReference type="PROSITE" id="PS51704">
    <property type="entry name" value="GP_PDE"/>
    <property type="match status" value="1"/>
</dbReference>
<dbReference type="EMBL" id="FOOI01000010">
    <property type="protein sequence ID" value="SFG95559.1"/>
    <property type="molecule type" value="Genomic_DNA"/>
</dbReference>
<dbReference type="InterPro" id="IPR017946">
    <property type="entry name" value="PLC-like_Pdiesterase_TIM-brl"/>
</dbReference>
<dbReference type="Proteomes" id="UP000199052">
    <property type="component" value="Unassembled WGS sequence"/>
</dbReference>
<protein>
    <submittedName>
        <fullName evidence="3 4">Glycerophosphoryl diester phosphodiesterase</fullName>
    </submittedName>
</protein>
<dbReference type="RefSeq" id="WP_175542603.1">
    <property type="nucleotide sequence ID" value="NZ_FOOI01000010.1"/>
</dbReference>
<dbReference type="CDD" id="cd08556">
    <property type="entry name" value="GDPD"/>
    <property type="match status" value="1"/>
</dbReference>
<evidence type="ECO:0000313" key="5">
    <source>
        <dbReference type="Proteomes" id="UP000199052"/>
    </source>
</evidence>
<dbReference type="GO" id="GO:0006629">
    <property type="term" value="P:lipid metabolic process"/>
    <property type="evidence" value="ECO:0007669"/>
    <property type="project" value="InterPro"/>
</dbReference>
<dbReference type="AlphaFoldDB" id="A0A1I2W4H6"/>
<gene>
    <name evidence="3" type="ORF">FHR37_001638</name>
    <name evidence="4" type="ORF">SAMN05421678_11058</name>
</gene>
<dbReference type="PANTHER" id="PTHR46211">
    <property type="entry name" value="GLYCEROPHOSPHORYL DIESTER PHOSPHODIESTERASE"/>
    <property type="match status" value="1"/>
</dbReference>
<accession>A0A1I2W4H6</accession>
<evidence type="ECO:0000256" key="1">
    <source>
        <dbReference type="SAM" id="MobiDB-lite"/>
    </source>
</evidence>
<dbReference type="Proteomes" id="UP000533017">
    <property type="component" value="Unassembled WGS sequence"/>
</dbReference>
<name>A0A1I2W4H6_9ACTN</name>
<dbReference type="PANTHER" id="PTHR46211:SF1">
    <property type="entry name" value="GLYCEROPHOSPHODIESTER PHOSPHODIESTERASE, CYTOPLASMIC"/>
    <property type="match status" value="1"/>
</dbReference>
<evidence type="ECO:0000259" key="2">
    <source>
        <dbReference type="PROSITE" id="PS51704"/>
    </source>
</evidence>
<sequence length="259" mass="27844">MTTAIAHRGEPRGNRENTLPAIEAAVAAGADMVEIDLRLTADDRLVVLHDPTLERLWDDPRPVSSVSFADLAAAHRAPGGAWSLPTAEEALDLVAHLGTQVMLDVTSAAIGLATQALVRERGLDAHVLYAGDTEALAQIRERQPDAAIALSWGHPTPPGEEVWERVRPQYFNPEWIHLDEPAVDANHAAGRLVSTWTVDDPEQMARLAGLGVDAIISNRIATLVDVVRGPTSDQLTSDRGTSAGRPLAGQPVDRRTEAR</sequence>
<organism evidence="4 5">
    <name type="scientific">Actinopolymorpha cephalotaxi</name>
    <dbReference type="NCBI Taxonomy" id="504797"/>
    <lineage>
        <taxon>Bacteria</taxon>
        <taxon>Bacillati</taxon>
        <taxon>Actinomycetota</taxon>
        <taxon>Actinomycetes</taxon>
        <taxon>Propionibacteriales</taxon>
        <taxon>Actinopolymorphaceae</taxon>
        <taxon>Actinopolymorpha</taxon>
    </lineage>
</organism>
<proteinExistence type="predicted"/>
<dbReference type="EMBL" id="JACBZA010000001">
    <property type="protein sequence ID" value="NYH82787.1"/>
    <property type="molecule type" value="Genomic_DNA"/>
</dbReference>
<feature type="compositionally biased region" description="Polar residues" evidence="1">
    <location>
        <begin position="231"/>
        <end position="240"/>
    </location>
</feature>
<dbReference type="GO" id="GO:0008081">
    <property type="term" value="F:phosphoric diester hydrolase activity"/>
    <property type="evidence" value="ECO:0007669"/>
    <property type="project" value="InterPro"/>
</dbReference>
<evidence type="ECO:0000313" key="4">
    <source>
        <dbReference type="EMBL" id="SFG95559.1"/>
    </source>
</evidence>
<reference evidence="3 6" key="2">
    <citation type="submission" date="2020-07" db="EMBL/GenBank/DDBJ databases">
        <title>Sequencing the genomes of 1000 actinobacteria strains.</title>
        <authorList>
            <person name="Klenk H.-P."/>
        </authorList>
    </citation>
    <scope>NUCLEOTIDE SEQUENCE [LARGE SCALE GENOMIC DNA]</scope>
    <source>
        <strain evidence="3 6">DSM 45117</strain>
    </source>
</reference>
<dbReference type="SUPFAM" id="SSF51695">
    <property type="entry name" value="PLC-like phosphodiesterases"/>
    <property type="match status" value="1"/>
</dbReference>